<reference evidence="1 2" key="1">
    <citation type="submission" date="2015-02" db="EMBL/GenBank/DDBJ databases">
        <title>Pseudomonas helleri sp. nov. and Pseudomonas weihenstephanensis sp. nov., isolated from raw cows milk.</title>
        <authorList>
            <person name="von Neubeck M."/>
            <person name="Huptas C."/>
            <person name="Wenning M."/>
            <person name="Scherer S."/>
        </authorList>
    </citation>
    <scope>NUCLEOTIDE SEQUENCE [LARGE SCALE GENOMIC DNA]</scope>
    <source>
        <strain evidence="1 2">DSM 29166</strain>
    </source>
</reference>
<dbReference type="AlphaFoldDB" id="A0A0J6IMZ3"/>
<comment type="caution">
    <text evidence="1">The sequence shown here is derived from an EMBL/GenBank/DDBJ whole genome shotgun (WGS) entry which is preliminary data.</text>
</comment>
<accession>A0A0J6IMZ3</accession>
<dbReference type="STRING" id="1608994.TU86_14995"/>
<organism evidence="1 2">
    <name type="scientific">Pseudomonas weihenstephanensis</name>
    <dbReference type="NCBI Taxonomy" id="1608994"/>
    <lineage>
        <taxon>Bacteria</taxon>
        <taxon>Pseudomonadati</taxon>
        <taxon>Pseudomonadota</taxon>
        <taxon>Gammaproteobacteria</taxon>
        <taxon>Pseudomonadales</taxon>
        <taxon>Pseudomonadaceae</taxon>
        <taxon>Pseudomonas</taxon>
    </lineage>
</organism>
<name>A0A0J6IMZ3_9PSED</name>
<protein>
    <recommendedName>
        <fullName evidence="3">PIN domain-containing protein</fullName>
    </recommendedName>
</protein>
<proteinExistence type="predicted"/>
<dbReference type="EMBL" id="JYLF01000005">
    <property type="protein sequence ID" value="KMN13359.1"/>
    <property type="molecule type" value="Genomic_DNA"/>
</dbReference>
<evidence type="ECO:0000313" key="2">
    <source>
        <dbReference type="Proteomes" id="UP000036325"/>
    </source>
</evidence>
<dbReference type="PATRIC" id="fig|1608994.3.peg.3671"/>
<gene>
    <name evidence="1" type="ORF">TU86_14995</name>
</gene>
<evidence type="ECO:0008006" key="3">
    <source>
        <dbReference type="Google" id="ProtNLM"/>
    </source>
</evidence>
<evidence type="ECO:0000313" key="1">
    <source>
        <dbReference type="EMBL" id="KMN13359.1"/>
    </source>
</evidence>
<dbReference type="Proteomes" id="UP000036325">
    <property type="component" value="Unassembled WGS sequence"/>
</dbReference>
<sequence length="178" mass="19850">MGLAPKNAGRGLMSSICLIDTSVFVNMLNVPGLNQDAERVGADFLDYVDSNCTFILPMATILETGNHIAQNGDGRLRRHTAQRFCDAVCAAFADEPPYRLSEFPSTREVLEWLAEFPDKAGQNKAGNRTGEGTSFGDLSIIKEYERCVARFPMSELFIWSLDSDLEAYHHRPEHVAHR</sequence>